<keyword evidence="2" id="KW-1185">Reference proteome</keyword>
<evidence type="ECO:0000313" key="2">
    <source>
        <dbReference type="Proteomes" id="UP000694397"/>
    </source>
</evidence>
<dbReference type="AlphaFoldDB" id="A0A8C9S0F0"/>
<accession>A0A8C9S0F0</accession>
<reference evidence="1 2" key="1">
    <citation type="submission" date="2019-04" db="EMBL/GenBank/DDBJ databases">
        <authorList>
            <consortium name="Wellcome Sanger Institute Data Sharing"/>
        </authorList>
    </citation>
    <scope>NUCLEOTIDE SEQUENCE [LARGE SCALE GENOMIC DNA]</scope>
</reference>
<dbReference type="Ensembl" id="ENSSFOT00015022408.2">
    <property type="protein sequence ID" value="ENSSFOP00015022161.2"/>
    <property type="gene ID" value="ENSSFOG00015014265.2"/>
</dbReference>
<protein>
    <submittedName>
        <fullName evidence="1">Uncharacterized protein</fullName>
    </submittedName>
</protein>
<dbReference type="Proteomes" id="UP000694397">
    <property type="component" value="Chromosome 25"/>
</dbReference>
<proteinExistence type="predicted"/>
<evidence type="ECO:0000313" key="1">
    <source>
        <dbReference type="Ensembl" id="ENSSFOP00015022161.2"/>
    </source>
</evidence>
<sequence>LISPHYKSHVEEHQSRSLPVDINALCGSADHRDFYDRGIVSIFLRLPTRLTRKADRG</sequence>
<reference evidence="1" key="2">
    <citation type="submission" date="2025-08" db="UniProtKB">
        <authorList>
            <consortium name="Ensembl"/>
        </authorList>
    </citation>
    <scope>IDENTIFICATION</scope>
</reference>
<reference evidence="1" key="3">
    <citation type="submission" date="2025-09" db="UniProtKB">
        <authorList>
            <consortium name="Ensembl"/>
        </authorList>
    </citation>
    <scope>IDENTIFICATION</scope>
</reference>
<name>A0A8C9S0F0_SCLFO</name>
<organism evidence="1 2">
    <name type="scientific">Scleropages formosus</name>
    <name type="common">Asian bonytongue</name>
    <name type="synonym">Osteoglossum formosum</name>
    <dbReference type="NCBI Taxonomy" id="113540"/>
    <lineage>
        <taxon>Eukaryota</taxon>
        <taxon>Metazoa</taxon>
        <taxon>Chordata</taxon>
        <taxon>Craniata</taxon>
        <taxon>Vertebrata</taxon>
        <taxon>Euteleostomi</taxon>
        <taxon>Actinopterygii</taxon>
        <taxon>Neopterygii</taxon>
        <taxon>Teleostei</taxon>
        <taxon>Osteoglossocephala</taxon>
        <taxon>Osteoglossomorpha</taxon>
        <taxon>Osteoglossiformes</taxon>
        <taxon>Osteoglossidae</taxon>
        <taxon>Scleropages</taxon>
    </lineage>
</organism>